<proteinExistence type="predicted"/>
<keyword evidence="4" id="KW-1185">Reference proteome</keyword>
<name>A0A0P1G817_9RHOB</name>
<evidence type="ECO:0000313" key="3">
    <source>
        <dbReference type="EMBL" id="CUH71682.1"/>
    </source>
</evidence>
<dbReference type="EMBL" id="CYSC01000024">
    <property type="protein sequence ID" value="CUH71682.1"/>
    <property type="molecule type" value="Genomic_DNA"/>
</dbReference>
<evidence type="ECO:0000313" key="2">
    <source>
        <dbReference type="EMBL" id="CUH65124.1"/>
    </source>
</evidence>
<gene>
    <name evidence="2" type="ORF">TL5118_01172</name>
    <name evidence="3" type="ORF">TL5120_01472</name>
</gene>
<accession>A0A0P1G817</accession>
<organism evidence="3 5">
    <name type="scientific">Thalassovita autumnalis</name>
    <dbReference type="NCBI Taxonomy" id="2072972"/>
    <lineage>
        <taxon>Bacteria</taxon>
        <taxon>Pseudomonadati</taxon>
        <taxon>Pseudomonadota</taxon>
        <taxon>Alphaproteobacteria</taxon>
        <taxon>Rhodobacterales</taxon>
        <taxon>Roseobacteraceae</taxon>
        <taxon>Thalassovita</taxon>
    </lineage>
</organism>
<evidence type="ECO:0000313" key="4">
    <source>
        <dbReference type="Proteomes" id="UP000051086"/>
    </source>
</evidence>
<reference evidence="3 5" key="2">
    <citation type="submission" date="2015-09" db="EMBL/GenBank/DDBJ databases">
        <authorList>
            <consortium name="Swine Surveillance"/>
        </authorList>
    </citation>
    <scope>NUCLEOTIDE SEQUENCE [LARGE SCALE GENOMIC DNA]</scope>
    <source>
        <strain evidence="3 5">5120</strain>
    </source>
</reference>
<dbReference type="Proteomes" id="UP000051887">
    <property type="component" value="Unassembled WGS sequence"/>
</dbReference>
<dbReference type="EMBL" id="CYSB01000024">
    <property type="protein sequence ID" value="CUH65124.1"/>
    <property type="molecule type" value="Genomic_DNA"/>
</dbReference>
<dbReference type="AlphaFoldDB" id="A0A0P1G817"/>
<dbReference type="Proteomes" id="UP000051086">
    <property type="component" value="Unassembled WGS sequence"/>
</dbReference>
<sequence length="55" mass="6077">MMGSQPRIMKTPGWKSNSAARSEQFDDELKKGGSTLPFFFWSARIIGVDSAPSVQ</sequence>
<reference evidence="2 4" key="1">
    <citation type="submission" date="2015-09" db="EMBL/GenBank/DDBJ databases">
        <authorList>
            <person name="Rodrigo-Torres L."/>
            <person name="Arahal D.R."/>
        </authorList>
    </citation>
    <scope>NUCLEOTIDE SEQUENCE [LARGE SCALE GENOMIC DNA]</scope>
    <source>
        <strain evidence="2 4">CECT 5118</strain>
    </source>
</reference>
<feature type="region of interest" description="Disordered" evidence="1">
    <location>
        <begin position="1"/>
        <end position="26"/>
    </location>
</feature>
<evidence type="ECO:0000313" key="5">
    <source>
        <dbReference type="Proteomes" id="UP000051887"/>
    </source>
</evidence>
<protein>
    <submittedName>
        <fullName evidence="3">Uncharacterized protein</fullName>
    </submittedName>
</protein>
<evidence type="ECO:0000256" key="1">
    <source>
        <dbReference type="SAM" id="MobiDB-lite"/>
    </source>
</evidence>